<evidence type="ECO:0000256" key="3">
    <source>
        <dbReference type="ARBA" id="ARBA00012662"/>
    </source>
</evidence>
<comment type="caution">
    <text evidence="9">The sequence shown here is derived from an EMBL/GenBank/DDBJ whole genome shotgun (WGS) entry which is preliminary data.</text>
</comment>
<evidence type="ECO:0000256" key="5">
    <source>
        <dbReference type="ARBA" id="ARBA00022801"/>
    </source>
</evidence>
<dbReference type="SUPFAM" id="SSF51445">
    <property type="entry name" value="(Trans)glycosidases"/>
    <property type="match status" value="1"/>
</dbReference>
<dbReference type="InterPro" id="IPR031919">
    <property type="entry name" value="Fucosidase_C"/>
</dbReference>
<dbReference type="PIRSF" id="PIRSF001092">
    <property type="entry name" value="Alpha-L-fucosidase"/>
    <property type="match status" value="1"/>
</dbReference>
<dbReference type="PRINTS" id="PR00741">
    <property type="entry name" value="GLHYDRLASE29"/>
</dbReference>
<protein>
    <recommendedName>
        <fullName evidence="3">alpha-L-fucosidase</fullName>
        <ecNumber evidence="3">3.2.1.51</ecNumber>
    </recommendedName>
</protein>
<dbReference type="Pfam" id="PF16757">
    <property type="entry name" value="Fucosidase_C"/>
    <property type="match status" value="1"/>
</dbReference>
<dbReference type="Pfam" id="PF01120">
    <property type="entry name" value="Alpha_L_fucos"/>
    <property type="match status" value="1"/>
</dbReference>
<dbReference type="InterPro" id="IPR016286">
    <property type="entry name" value="FUC_metazoa-typ"/>
</dbReference>
<evidence type="ECO:0000259" key="7">
    <source>
        <dbReference type="Pfam" id="PF01120"/>
    </source>
</evidence>
<dbReference type="PROSITE" id="PS51257">
    <property type="entry name" value="PROKAR_LIPOPROTEIN"/>
    <property type="match status" value="1"/>
</dbReference>
<dbReference type="Gene3D" id="2.60.40.1180">
    <property type="entry name" value="Golgi alpha-mannosidase II"/>
    <property type="match status" value="1"/>
</dbReference>
<keyword evidence="4" id="KW-0732">Signal</keyword>
<dbReference type="EMBL" id="JBHRSW010000021">
    <property type="protein sequence ID" value="MFC3122416.1"/>
    <property type="molecule type" value="Genomic_DNA"/>
</dbReference>
<dbReference type="PANTHER" id="PTHR10030">
    <property type="entry name" value="ALPHA-L-FUCOSIDASE"/>
    <property type="match status" value="1"/>
</dbReference>
<evidence type="ECO:0000256" key="4">
    <source>
        <dbReference type="ARBA" id="ARBA00022729"/>
    </source>
</evidence>
<reference evidence="10" key="1">
    <citation type="journal article" date="2019" name="Int. J. Syst. Evol. Microbiol.">
        <title>The Global Catalogue of Microorganisms (GCM) 10K type strain sequencing project: providing services to taxonomists for standard genome sequencing and annotation.</title>
        <authorList>
            <consortium name="The Broad Institute Genomics Platform"/>
            <consortium name="The Broad Institute Genome Sequencing Center for Infectious Disease"/>
            <person name="Wu L."/>
            <person name="Ma J."/>
        </authorList>
    </citation>
    <scope>NUCLEOTIDE SEQUENCE [LARGE SCALE GENOMIC DNA]</scope>
    <source>
        <strain evidence="10">KCTC 52473</strain>
    </source>
</reference>
<gene>
    <name evidence="9" type="ORF">ACFOHL_12365</name>
</gene>
<evidence type="ECO:0000256" key="2">
    <source>
        <dbReference type="ARBA" id="ARBA00007951"/>
    </source>
</evidence>
<evidence type="ECO:0000256" key="6">
    <source>
        <dbReference type="ARBA" id="ARBA00023295"/>
    </source>
</evidence>
<dbReference type="PANTHER" id="PTHR10030:SF37">
    <property type="entry name" value="ALPHA-L-FUCOSIDASE-RELATED"/>
    <property type="match status" value="1"/>
</dbReference>
<sequence>MTFFKRSSILAVALATLSCTQVPPQSKAAKSEPLYAPNERSLAKHYEAPEWFRDAKLGIYFTWGPYTVAEKQNEWYPRWMHFRATESDWEGKKPGYHHDLHAWHEEKFGEGFAYHDMIDLFTAEHFDAEEWVDLFELAGARFAGPIAMHHDGYALWDSDVTPWNTSDTTPKVDVMGELYKELRKRGMKTVATFHHARHLQRYQGMSFQEATSRYGHLDSYHAFWNSHYPWDKDLATSSTDPKLRLLYGNLPEEQWLEEFWLGSLQEVIDNYQPDLIWFDTWLDLIPWEKRFEFAAYYLNAAHTWGKDVMITHKDTDMPETVSVEDFEQGRRNSLTVEPWLTDDTISLNSWSYVENLPVKTSSRVLHDFIDIVSKNGQLLLNLSPRYDGTIPDDQRKVLKDLGDWLRVNGEAIYETRPWLIYGEGPTRMKGDGHFAQATKYTEKDIRFTTRGDQVYAIALGTPKETLTIVALATNNSLQEEPITSVTSLNGDYVESWVQEHDGLKITLKKGAPTQLAYAFKIGQ</sequence>
<accession>A0ABV7FSI5</accession>
<dbReference type="InterPro" id="IPR017853">
    <property type="entry name" value="GH"/>
</dbReference>
<evidence type="ECO:0000313" key="10">
    <source>
        <dbReference type="Proteomes" id="UP001595478"/>
    </source>
</evidence>
<organism evidence="9 10">
    <name type="scientific">Agaribacter flavus</name>
    <dbReference type="NCBI Taxonomy" id="1902781"/>
    <lineage>
        <taxon>Bacteria</taxon>
        <taxon>Pseudomonadati</taxon>
        <taxon>Pseudomonadota</taxon>
        <taxon>Gammaproteobacteria</taxon>
        <taxon>Alteromonadales</taxon>
        <taxon>Alteromonadaceae</taxon>
        <taxon>Agaribacter</taxon>
    </lineage>
</organism>
<dbReference type="InterPro" id="IPR000933">
    <property type="entry name" value="Glyco_hydro_29"/>
</dbReference>
<dbReference type="InterPro" id="IPR013780">
    <property type="entry name" value="Glyco_hydro_b"/>
</dbReference>
<keyword evidence="10" id="KW-1185">Reference proteome</keyword>
<feature type="domain" description="Glycoside hydrolase family 29 N-terminal" evidence="7">
    <location>
        <begin position="27"/>
        <end position="410"/>
    </location>
</feature>
<dbReference type="Proteomes" id="UP001595478">
    <property type="component" value="Unassembled WGS sequence"/>
</dbReference>
<evidence type="ECO:0000313" key="9">
    <source>
        <dbReference type="EMBL" id="MFC3122416.1"/>
    </source>
</evidence>
<evidence type="ECO:0000256" key="1">
    <source>
        <dbReference type="ARBA" id="ARBA00004071"/>
    </source>
</evidence>
<dbReference type="EC" id="3.2.1.51" evidence="3"/>
<keyword evidence="6" id="KW-0326">Glycosidase</keyword>
<dbReference type="SMART" id="SM00812">
    <property type="entry name" value="Alpha_L_fucos"/>
    <property type="match status" value="1"/>
</dbReference>
<keyword evidence="5" id="KW-0378">Hydrolase</keyword>
<comment type="similarity">
    <text evidence="2">Belongs to the glycosyl hydrolase 29 family.</text>
</comment>
<feature type="domain" description="Alpha-L-fucosidase C-terminal" evidence="8">
    <location>
        <begin position="441"/>
        <end position="521"/>
    </location>
</feature>
<name>A0ABV7FSI5_9ALTE</name>
<dbReference type="InterPro" id="IPR057739">
    <property type="entry name" value="Glyco_hydro_29_N"/>
</dbReference>
<dbReference type="Gene3D" id="3.20.20.80">
    <property type="entry name" value="Glycosidases"/>
    <property type="match status" value="1"/>
</dbReference>
<comment type="function">
    <text evidence="1">Alpha-L-fucosidase is responsible for hydrolyzing the alpha-1,6-linked fucose joined to the reducing-end N-acetylglucosamine of the carbohydrate moieties of glycoproteins.</text>
</comment>
<proteinExistence type="inferred from homology"/>
<dbReference type="RefSeq" id="WP_376920544.1">
    <property type="nucleotide sequence ID" value="NZ_JBHRSW010000021.1"/>
</dbReference>
<evidence type="ECO:0000259" key="8">
    <source>
        <dbReference type="Pfam" id="PF16757"/>
    </source>
</evidence>